<organism evidence="1 2">
    <name type="scientific">Schizothecium vesticola</name>
    <dbReference type="NCBI Taxonomy" id="314040"/>
    <lineage>
        <taxon>Eukaryota</taxon>
        <taxon>Fungi</taxon>
        <taxon>Dikarya</taxon>
        <taxon>Ascomycota</taxon>
        <taxon>Pezizomycotina</taxon>
        <taxon>Sordariomycetes</taxon>
        <taxon>Sordariomycetidae</taxon>
        <taxon>Sordariales</taxon>
        <taxon>Schizotheciaceae</taxon>
        <taxon>Schizothecium</taxon>
    </lineage>
</organism>
<evidence type="ECO:0000313" key="1">
    <source>
        <dbReference type="EMBL" id="KAK0751779.1"/>
    </source>
</evidence>
<protein>
    <submittedName>
        <fullName evidence="1">Uncharacterized protein</fullName>
    </submittedName>
</protein>
<proteinExistence type="predicted"/>
<name>A0AA40F5Y3_9PEZI</name>
<dbReference type="Proteomes" id="UP001172155">
    <property type="component" value="Unassembled WGS sequence"/>
</dbReference>
<keyword evidence="2" id="KW-1185">Reference proteome</keyword>
<gene>
    <name evidence="1" type="ORF">B0T18DRAFT_426371</name>
</gene>
<dbReference type="AlphaFoldDB" id="A0AA40F5Y3"/>
<evidence type="ECO:0000313" key="2">
    <source>
        <dbReference type="Proteomes" id="UP001172155"/>
    </source>
</evidence>
<accession>A0AA40F5Y3</accession>
<comment type="caution">
    <text evidence="1">The sequence shown here is derived from an EMBL/GenBank/DDBJ whole genome shotgun (WGS) entry which is preliminary data.</text>
</comment>
<dbReference type="EMBL" id="JAUKUD010000002">
    <property type="protein sequence ID" value="KAK0751779.1"/>
    <property type="molecule type" value="Genomic_DNA"/>
</dbReference>
<reference evidence="1" key="1">
    <citation type="submission" date="2023-06" db="EMBL/GenBank/DDBJ databases">
        <title>Genome-scale phylogeny and comparative genomics of the fungal order Sordariales.</title>
        <authorList>
            <consortium name="Lawrence Berkeley National Laboratory"/>
            <person name="Hensen N."/>
            <person name="Bonometti L."/>
            <person name="Westerberg I."/>
            <person name="Brannstrom I.O."/>
            <person name="Guillou S."/>
            <person name="Cros-Aarteil S."/>
            <person name="Calhoun S."/>
            <person name="Haridas S."/>
            <person name="Kuo A."/>
            <person name="Mondo S."/>
            <person name="Pangilinan J."/>
            <person name="Riley R."/>
            <person name="LaButti K."/>
            <person name="Andreopoulos B."/>
            <person name="Lipzen A."/>
            <person name="Chen C."/>
            <person name="Yanf M."/>
            <person name="Daum C."/>
            <person name="Ng V."/>
            <person name="Clum A."/>
            <person name="Steindorff A."/>
            <person name="Ohm R."/>
            <person name="Martin F."/>
            <person name="Silar P."/>
            <person name="Natvig D."/>
            <person name="Lalanne C."/>
            <person name="Gautier V."/>
            <person name="Ament-velasquez S.L."/>
            <person name="Kruys A."/>
            <person name="Hutchinson M.I."/>
            <person name="Powell A.J."/>
            <person name="Barry K."/>
            <person name="Miller A.N."/>
            <person name="Grigoriev I.V."/>
            <person name="Debuchy R."/>
            <person name="Gladieux P."/>
            <person name="Thoren M.H."/>
            <person name="Johannesson H."/>
        </authorList>
    </citation>
    <scope>NUCLEOTIDE SEQUENCE</scope>
    <source>
        <strain evidence="1">SMH3187-1</strain>
    </source>
</reference>
<sequence>MDEICEAHLSTEKNFDFDYGPADKSAEEVEKALCGTERHKRACNPCRHLRGDWNHPGRALGRPDAPVVKSRQVSRHYILERYFPGLLDFLHNKGLAAPLHNDEAAEEDVGELRKRTLAREALDADDNEHEMKEMWEETVYWEEGTPVVDWGVEEAVEETAIEHWEGVGSSREALNGPFAVSRVPPSRRWSFWWERYQQGDIATYEVR</sequence>